<dbReference type="InterPro" id="IPR008463">
    <property type="entry name" value="CtsR"/>
</dbReference>
<evidence type="ECO:0000259" key="9">
    <source>
        <dbReference type="Pfam" id="PF17727"/>
    </source>
</evidence>
<evidence type="ECO:0000256" key="7">
    <source>
        <dbReference type="PIRNR" id="PIRNR010607"/>
    </source>
</evidence>
<reference evidence="10 11" key="1">
    <citation type="submission" date="2016-11" db="EMBL/GenBank/DDBJ databases">
        <authorList>
            <person name="Jaros S."/>
            <person name="Januszkiewicz K."/>
            <person name="Wedrychowicz H."/>
        </authorList>
    </citation>
    <scope>NUCLEOTIDE SEQUENCE [LARGE SCALE GENOMIC DNA]</scope>
    <source>
        <strain evidence="10 11">DSM 19022</strain>
    </source>
</reference>
<evidence type="ECO:0000256" key="3">
    <source>
        <dbReference type="ARBA" id="ARBA00022491"/>
    </source>
</evidence>
<dbReference type="Pfam" id="PF17727">
    <property type="entry name" value="CtsR_C"/>
    <property type="match status" value="1"/>
</dbReference>
<keyword evidence="3 7" id="KW-0678">Repressor</keyword>
<evidence type="ECO:0000256" key="2">
    <source>
        <dbReference type="ARBA" id="ARBA00014129"/>
    </source>
</evidence>
<dbReference type="Proteomes" id="UP000184442">
    <property type="component" value="Unassembled WGS sequence"/>
</dbReference>
<dbReference type="InterPro" id="IPR040465">
    <property type="entry name" value="CtsR_N"/>
</dbReference>
<organism evidence="10 11">
    <name type="scientific">Lutispora thermophila DSM 19022</name>
    <dbReference type="NCBI Taxonomy" id="1122184"/>
    <lineage>
        <taxon>Bacteria</taxon>
        <taxon>Bacillati</taxon>
        <taxon>Bacillota</taxon>
        <taxon>Clostridia</taxon>
        <taxon>Lutisporales</taxon>
        <taxon>Lutisporaceae</taxon>
        <taxon>Lutispora</taxon>
    </lineage>
</organism>
<protein>
    <recommendedName>
        <fullName evidence="2 7">Transcriptional regulator CtsR</fullName>
    </recommendedName>
</protein>
<dbReference type="InterPro" id="IPR041908">
    <property type="entry name" value="CtsR_C_sf"/>
</dbReference>
<feature type="domain" description="CtsR N-terminal HTH" evidence="8">
    <location>
        <begin position="4"/>
        <end position="72"/>
    </location>
</feature>
<dbReference type="AlphaFoldDB" id="A0A1M6IB79"/>
<dbReference type="PIRSF" id="PIRSF010607">
    <property type="entry name" value="Txn_repr_CtsR"/>
    <property type="match status" value="1"/>
</dbReference>
<comment type="similarity">
    <text evidence="1 7">Belongs to the CtsR family.</text>
</comment>
<dbReference type="InterPro" id="IPR041473">
    <property type="entry name" value="CtsR_C"/>
</dbReference>
<proteinExistence type="inferred from homology"/>
<sequence length="152" mass="16953">MARISDIIEEFINDLIKEAEGTIEIGRNELAGYFNCAPSQINYVLTTRFTVDRGYYIESRRGGGGCIRISKIGIDKQQYLNNLLNKQIGPDLNKEKAYSFIDAMCKEGVITEKEGKIIKAAVDDNNLSAVPKSLRDEVRATLLKAMFVSALL</sequence>
<evidence type="ECO:0000256" key="4">
    <source>
        <dbReference type="ARBA" id="ARBA00023015"/>
    </source>
</evidence>
<name>A0A1M6IB79_9FIRM</name>
<keyword evidence="5 7" id="KW-0238">DNA-binding</keyword>
<keyword evidence="11" id="KW-1185">Reference proteome</keyword>
<dbReference type="GO" id="GO:0003677">
    <property type="term" value="F:DNA binding"/>
    <property type="evidence" value="ECO:0007669"/>
    <property type="project" value="UniProtKB-UniRule"/>
</dbReference>
<accession>A0A1M6IB79</accession>
<keyword evidence="4 7" id="KW-0805">Transcription regulation</keyword>
<keyword evidence="6 7" id="KW-0804">Transcription</keyword>
<dbReference type="EMBL" id="FQZS01000029">
    <property type="protein sequence ID" value="SHJ31740.1"/>
    <property type="molecule type" value="Genomic_DNA"/>
</dbReference>
<dbReference type="GO" id="GO:0006355">
    <property type="term" value="P:regulation of DNA-templated transcription"/>
    <property type="evidence" value="ECO:0007669"/>
    <property type="project" value="UniProtKB-UniRule"/>
</dbReference>
<evidence type="ECO:0000256" key="5">
    <source>
        <dbReference type="ARBA" id="ARBA00023125"/>
    </source>
</evidence>
<gene>
    <name evidence="10" type="ORF">SAMN02745176_03170</name>
</gene>
<evidence type="ECO:0000313" key="10">
    <source>
        <dbReference type="EMBL" id="SHJ31740.1"/>
    </source>
</evidence>
<dbReference type="Gene3D" id="1.10.1200.150">
    <property type="entry name" value="Transcriptional regulator CtsR, C-terminal domain"/>
    <property type="match status" value="1"/>
</dbReference>
<feature type="domain" description="CtsR C-terminal dimerization" evidence="9">
    <location>
        <begin position="77"/>
        <end position="147"/>
    </location>
</feature>
<dbReference type="STRING" id="1122184.SAMN02745176_03170"/>
<dbReference type="InterPro" id="IPR041902">
    <property type="entry name" value="CtsR_N_sf"/>
</dbReference>
<evidence type="ECO:0000313" key="11">
    <source>
        <dbReference type="Proteomes" id="UP000184442"/>
    </source>
</evidence>
<dbReference type="OrthoDB" id="1680813at2"/>
<evidence type="ECO:0000256" key="6">
    <source>
        <dbReference type="ARBA" id="ARBA00023163"/>
    </source>
</evidence>
<dbReference type="Pfam" id="PF05848">
    <property type="entry name" value="CtsR"/>
    <property type="match status" value="1"/>
</dbReference>
<evidence type="ECO:0000259" key="8">
    <source>
        <dbReference type="Pfam" id="PF05848"/>
    </source>
</evidence>
<evidence type="ECO:0000256" key="1">
    <source>
        <dbReference type="ARBA" id="ARBA00010189"/>
    </source>
</evidence>
<dbReference type="RefSeq" id="WP_073027430.1">
    <property type="nucleotide sequence ID" value="NZ_FQZS01000029.1"/>
</dbReference>
<dbReference type="Gene3D" id="3.30.56.130">
    <property type="entry name" value="Transcriptional regulator CtsR, winged HTH domain"/>
    <property type="match status" value="1"/>
</dbReference>